<evidence type="ECO:0000259" key="2">
    <source>
        <dbReference type="Pfam" id="PF01471"/>
    </source>
</evidence>
<accession>A0A066YSN7</accession>
<evidence type="ECO:0000313" key="4">
    <source>
        <dbReference type="Proteomes" id="UP000027178"/>
    </source>
</evidence>
<dbReference type="PATRIC" id="fig|1348663.4.peg.7055"/>
<comment type="caution">
    <text evidence="3">The sequence shown here is derived from an EMBL/GenBank/DDBJ whole genome shotgun (WGS) entry which is preliminary data.</text>
</comment>
<dbReference type="EMBL" id="JNBY01000158">
    <property type="protein sequence ID" value="KDN80945.1"/>
    <property type="molecule type" value="Genomic_DNA"/>
</dbReference>
<name>A0A066YSN7_9ACTN</name>
<dbReference type="SUPFAM" id="SSF47090">
    <property type="entry name" value="PGBD-like"/>
    <property type="match status" value="1"/>
</dbReference>
<feature type="domain" description="Peptidoglycan binding-like" evidence="2">
    <location>
        <begin position="66"/>
        <end position="107"/>
    </location>
</feature>
<proteinExistence type="predicted"/>
<dbReference type="Proteomes" id="UP000027178">
    <property type="component" value="Unassembled WGS sequence"/>
</dbReference>
<dbReference type="InterPro" id="IPR036366">
    <property type="entry name" value="PGBDSf"/>
</dbReference>
<dbReference type="InterPro" id="IPR002477">
    <property type="entry name" value="Peptidoglycan-bd-like"/>
</dbReference>
<sequence length="121" mass="12647">MFPNRRTGGTLLAATLTLGLAGFVAPPTASAATCSYVSSGTRPTLRYGDTGSAVKQAQCLSNIWNGIPKLTVDGNFGAGTRTKIKWIQGCHGLTKDGVIGAGTWDVLYHPVGDCYDPYPPS</sequence>
<dbReference type="RefSeq" id="WP_051653755.1">
    <property type="nucleotide sequence ID" value="NZ_KK853997.1"/>
</dbReference>
<dbReference type="Gene3D" id="1.10.101.10">
    <property type="entry name" value="PGBD-like superfamily/PGBD"/>
    <property type="match status" value="1"/>
</dbReference>
<dbReference type="HOGENOM" id="CLU_2025372_0_0_11"/>
<gene>
    <name evidence="3" type="ORF">KCH_72980</name>
</gene>
<organism evidence="3 4">
    <name type="scientific">Kitasatospora cheerisanensis KCTC 2395</name>
    <dbReference type="NCBI Taxonomy" id="1348663"/>
    <lineage>
        <taxon>Bacteria</taxon>
        <taxon>Bacillati</taxon>
        <taxon>Actinomycetota</taxon>
        <taxon>Actinomycetes</taxon>
        <taxon>Kitasatosporales</taxon>
        <taxon>Streptomycetaceae</taxon>
        <taxon>Kitasatospora</taxon>
    </lineage>
</organism>
<feature type="chain" id="PRO_5001635273" description="Peptidoglycan binding-like domain-containing protein" evidence="1">
    <location>
        <begin position="32"/>
        <end position="121"/>
    </location>
</feature>
<reference evidence="3 4" key="1">
    <citation type="submission" date="2014-05" db="EMBL/GenBank/DDBJ databases">
        <title>Draft Genome Sequence of Kitasatospora cheerisanensis KCTC 2395.</title>
        <authorList>
            <person name="Nam D.H."/>
        </authorList>
    </citation>
    <scope>NUCLEOTIDE SEQUENCE [LARGE SCALE GENOMIC DNA]</scope>
    <source>
        <strain evidence="3 4">KCTC 2395</strain>
    </source>
</reference>
<dbReference type="InterPro" id="IPR036365">
    <property type="entry name" value="PGBD-like_sf"/>
</dbReference>
<dbReference type="eggNOG" id="COG3409">
    <property type="taxonomic scope" value="Bacteria"/>
</dbReference>
<protein>
    <recommendedName>
        <fullName evidence="2">Peptidoglycan binding-like domain-containing protein</fullName>
    </recommendedName>
</protein>
<evidence type="ECO:0000313" key="3">
    <source>
        <dbReference type="EMBL" id="KDN80945.1"/>
    </source>
</evidence>
<dbReference type="AlphaFoldDB" id="A0A066YSN7"/>
<keyword evidence="1" id="KW-0732">Signal</keyword>
<evidence type="ECO:0000256" key="1">
    <source>
        <dbReference type="SAM" id="SignalP"/>
    </source>
</evidence>
<dbReference type="Pfam" id="PF01471">
    <property type="entry name" value="PG_binding_1"/>
    <property type="match status" value="1"/>
</dbReference>
<keyword evidence="4" id="KW-1185">Reference proteome</keyword>
<feature type="signal peptide" evidence="1">
    <location>
        <begin position="1"/>
        <end position="31"/>
    </location>
</feature>